<dbReference type="PROSITE" id="PS50011">
    <property type="entry name" value="PROTEIN_KINASE_DOM"/>
    <property type="match status" value="1"/>
</dbReference>
<dbReference type="GO" id="GO:0005524">
    <property type="term" value="F:ATP binding"/>
    <property type="evidence" value="ECO:0007669"/>
    <property type="project" value="InterPro"/>
</dbReference>
<evidence type="ECO:0000313" key="2">
    <source>
        <dbReference type="EMBL" id="CAG8762582.1"/>
    </source>
</evidence>
<accession>A0A9N9J2T1</accession>
<name>A0A9N9J2T1_9GLOM</name>
<dbReference type="Gene3D" id="1.20.930.20">
    <property type="entry name" value="Adaptor protein Cbl, N-terminal domain"/>
    <property type="match status" value="1"/>
</dbReference>
<dbReference type="GO" id="GO:0004672">
    <property type="term" value="F:protein kinase activity"/>
    <property type="evidence" value="ECO:0007669"/>
    <property type="project" value="InterPro"/>
</dbReference>
<dbReference type="InterPro" id="IPR000719">
    <property type="entry name" value="Prot_kinase_dom"/>
</dbReference>
<feature type="non-terminal residue" evidence="2">
    <location>
        <position position="1"/>
    </location>
</feature>
<dbReference type="Gene3D" id="1.10.510.10">
    <property type="entry name" value="Transferase(Phosphotransferase) domain 1"/>
    <property type="match status" value="1"/>
</dbReference>
<dbReference type="PANTHER" id="PTHR45756">
    <property type="entry name" value="PALMITOYLTRANSFERASE"/>
    <property type="match status" value="1"/>
</dbReference>
<dbReference type="PROSITE" id="PS00109">
    <property type="entry name" value="PROTEIN_KINASE_TYR"/>
    <property type="match status" value="1"/>
</dbReference>
<dbReference type="Proteomes" id="UP000789405">
    <property type="component" value="Unassembled WGS sequence"/>
</dbReference>
<dbReference type="OrthoDB" id="2314769at2759"/>
<dbReference type="EMBL" id="CAJVPY010017579">
    <property type="protein sequence ID" value="CAG8762582.1"/>
    <property type="molecule type" value="Genomic_DNA"/>
</dbReference>
<dbReference type="Pfam" id="PF07714">
    <property type="entry name" value="PK_Tyr_Ser-Thr"/>
    <property type="match status" value="1"/>
</dbReference>
<comment type="caution">
    <text evidence="2">The sequence shown here is derived from an EMBL/GenBank/DDBJ whole genome shotgun (WGS) entry which is preliminary data.</text>
</comment>
<sequence>MTTKTEISSETIPSIKPTLDEFIEGAVNATNNALSPIIPMLGVVTSLINEIFIIHENAQFNKRMTKSIINRILSVEITIKSLNSQTKYSEKFQDLQHQESFVKFQATLKKIKMFVETDTQAPLYQEICNVKNQLEKTKYLSLQIDPTLLKDSTLSRKSDCRSKLKQVTKMVYKGFIEVACKSRDSEDQRFHRELLILGKLDKCQNVEKFYGFSKIDGKEVMVFEWVEMGNLEEIYNKERISWSLKARIVFEICKGIMFLGSVGIFHNDIRCENIMMSRFMEPKLANFHSAILHNETNIEINQPIDAINWMAPEKMRKLLKESEISDQIPYSQKGETF</sequence>
<protein>
    <submittedName>
        <fullName evidence="2">14173_t:CDS:1</fullName>
    </submittedName>
</protein>
<gene>
    <name evidence="2" type="ORF">DERYTH_LOCUS17952</name>
</gene>
<dbReference type="InterPro" id="IPR001245">
    <property type="entry name" value="Ser-Thr/Tyr_kinase_cat_dom"/>
</dbReference>
<reference evidence="2" key="1">
    <citation type="submission" date="2021-06" db="EMBL/GenBank/DDBJ databases">
        <authorList>
            <person name="Kallberg Y."/>
            <person name="Tangrot J."/>
            <person name="Rosling A."/>
        </authorList>
    </citation>
    <scope>NUCLEOTIDE SEQUENCE</scope>
    <source>
        <strain evidence="2">MA453B</strain>
    </source>
</reference>
<feature type="domain" description="Protein kinase" evidence="1">
    <location>
        <begin position="153"/>
        <end position="337"/>
    </location>
</feature>
<dbReference type="SUPFAM" id="SSF56112">
    <property type="entry name" value="Protein kinase-like (PK-like)"/>
    <property type="match status" value="1"/>
</dbReference>
<dbReference type="PANTHER" id="PTHR45756:SF1">
    <property type="entry name" value="PROTEIN KINASE DOMAIN CONTAINING PROTEIN"/>
    <property type="match status" value="1"/>
</dbReference>
<dbReference type="InterPro" id="IPR036537">
    <property type="entry name" value="Adaptor_Cbl_N_dom_sf"/>
</dbReference>
<evidence type="ECO:0000259" key="1">
    <source>
        <dbReference type="PROSITE" id="PS50011"/>
    </source>
</evidence>
<evidence type="ECO:0000313" key="3">
    <source>
        <dbReference type="Proteomes" id="UP000789405"/>
    </source>
</evidence>
<organism evidence="2 3">
    <name type="scientific">Dentiscutata erythropus</name>
    <dbReference type="NCBI Taxonomy" id="1348616"/>
    <lineage>
        <taxon>Eukaryota</taxon>
        <taxon>Fungi</taxon>
        <taxon>Fungi incertae sedis</taxon>
        <taxon>Mucoromycota</taxon>
        <taxon>Glomeromycotina</taxon>
        <taxon>Glomeromycetes</taxon>
        <taxon>Diversisporales</taxon>
        <taxon>Gigasporaceae</taxon>
        <taxon>Dentiscutata</taxon>
    </lineage>
</organism>
<dbReference type="InterPro" id="IPR053215">
    <property type="entry name" value="TKL_Ser/Thr_kinase"/>
</dbReference>
<dbReference type="GO" id="GO:0007166">
    <property type="term" value="P:cell surface receptor signaling pathway"/>
    <property type="evidence" value="ECO:0007669"/>
    <property type="project" value="InterPro"/>
</dbReference>
<keyword evidence="3" id="KW-1185">Reference proteome</keyword>
<proteinExistence type="predicted"/>
<dbReference type="InterPro" id="IPR011009">
    <property type="entry name" value="Kinase-like_dom_sf"/>
</dbReference>
<dbReference type="AlphaFoldDB" id="A0A9N9J2T1"/>
<dbReference type="InterPro" id="IPR008266">
    <property type="entry name" value="Tyr_kinase_AS"/>
</dbReference>